<dbReference type="InterPro" id="IPR002054">
    <property type="entry name" value="DNA-dir_DNA_pol_X"/>
</dbReference>
<dbReference type="InterPro" id="IPR029398">
    <property type="entry name" value="PolB_thumb"/>
</dbReference>
<dbReference type="InterPro" id="IPR037160">
    <property type="entry name" value="DNA_Pol_thumb_sf"/>
</dbReference>
<keyword evidence="3" id="KW-0237">DNA synthesis</keyword>
<dbReference type="GO" id="GO:0003677">
    <property type="term" value="F:DNA binding"/>
    <property type="evidence" value="ECO:0007669"/>
    <property type="project" value="InterPro"/>
</dbReference>
<evidence type="ECO:0000256" key="4">
    <source>
        <dbReference type="ARBA" id="ARBA00022679"/>
    </source>
</evidence>
<dbReference type="KEGG" id="bsol:FSW04_02830"/>
<dbReference type="EMBL" id="CP042430">
    <property type="protein sequence ID" value="QEC46618.1"/>
    <property type="molecule type" value="Genomic_DNA"/>
</dbReference>
<gene>
    <name evidence="12" type="primary">polX</name>
    <name evidence="12" type="ORF">FSW04_02830</name>
</gene>
<dbReference type="RefSeq" id="WP_146916036.1">
    <property type="nucleotide sequence ID" value="NZ_CP042430.1"/>
</dbReference>
<dbReference type="SUPFAM" id="SSF89550">
    <property type="entry name" value="PHP domain-like"/>
    <property type="match status" value="1"/>
</dbReference>
<dbReference type="PANTHER" id="PTHR36928">
    <property type="entry name" value="PHOSPHATASE YCDX-RELATED"/>
    <property type="match status" value="1"/>
</dbReference>
<dbReference type="Gene3D" id="3.30.210.10">
    <property type="entry name" value="DNA polymerase, thumb domain"/>
    <property type="match status" value="1"/>
</dbReference>
<keyword evidence="13" id="KW-1185">Reference proteome</keyword>
<feature type="domain" description="DNA-directed DNA polymerase X" evidence="11">
    <location>
        <begin position="4"/>
        <end position="320"/>
    </location>
</feature>
<dbReference type="OrthoDB" id="9808747at2"/>
<dbReference type="Pfam" id="PF14716">
    <property type="entry name" value="HHH_8"/>
    <property type="match status" value="1"/>
</dbReference>
<dbReference type="EC" id="2.7.7.7" evidence="2"/>
<dbReference type="AlphaFoldDB" id="A0A5B8U0V1"/>
<feature type="domain" description="Helix-hairpin-helix DNA-binding motif class 1" evidence="9">
    <location>
        <begin position="94"/>
        <end position="113"/>
    </location>
</feature>
<dbReference type="GO" id="GO:0006281">
    <property type="term" value="P:DNA repair"/>
    <property type="evidence" value="ECO:0007669"/>
    <property type="project" value="InterPro"/>
</dbReference>
<dbReference type="GO" id="GO:0042578">
    <property type="term" value="F:phosphoric ester hydrolase activity"/>
    <property type="evidence" value="ECO:0007669"/>
    <property type="project" value="TreeGrafter"/>
</dbReference>
<evidence type="ECO:0000256" key="3">
    <source>
        <dbReference type="ARBA" id="ARBA00022634"/>
    </source>
</evidence>
<dbReference type="PANTHER" id="PTHR36928:SF1">
    <property type="entry name" value="PHOSPHATASE YCDX-RELATED"/>
    <property type="match status" value="1"/>
</dbReference>
<evidence type="ECO:0000256" key="5">
    <source>
        <dbReference type="ARBA" id="ARBA00022695"/>
    </source>
</evidence>
<dbReference type="SUPFAM" id="SSF81301">
    <property type="entry name" value="Nucleotidyltransferase"/>
    <property type="match status" value="1"/>
</dbReference>
<dbReference type="SUPFAM" id="SSF47802">
    <property type="entry name" value="DNA polymerase beta, N-terminal domain-like"/>
    <property type="match status" value="1"/>
</dbReference>
<dbReference type="Gene3D" id="3.20.20.140">
    <property type="entry name" value="Metal-dependent hydrolases"/>
    <property type="match status" value="1"/>
</dbReference>
<dbReference type="Gene3D" id="1.10.150.20">
    <property type="entry name" value="5' to 3' exonuclease, C-terminal subdomain"/>
    <property type="match status" value="1"/>
</dbReference>
<dbReference type="Proteomes" id="UP000321805">
    <property type="component" value="Chromosome"/>
</dbReference>
<dbReference type="Pfam" id="PF14791">
    <property type="entry name" value="DNA_pol_B_thumb"/>
    <property type="match status" value="1"/>
</dbReference>
<evidence type="ECO:0000256" key="6">
    <source>
        <dbReference type="ARBA" id="ARBA00022705"/>
    </source>
</evidence>
<dbReference type="InterPro" id="IPR047967">
    <property type="entry name" value="PolX_PHP"/>
</dbReference>
<dbReference type="GO" id="GO:0004527">
    <property type="term" value="F:exonuclease activity"/>
    <property type="evidence" value="ECO:0007669"/>
    <property type="project" value="UniProtKB-KW"/>
</dbReference>
<organism evidence="12 13">
    <name type="scientific">Baekduia soli</name>
    <dbReference type="NCBI Taxonomy" id="496014"/>
    <lineage>
        <taxon>Bacteria</taxon>
        <taxon>Bacillati</taxon>
        <taxon>Actinomycetota</taxon>
        <taxon>Thermoleophilia</taxon>
        <taxon>Solirubrobacterales</taxon>
        <taxon>Baekduiaceae</taxon>
        <taxon>Baekduia</taxon>
    </lineage>
</organism>
<evidence type="ECO:0000259" key="9">
    <source>
        <dbReference type="SMART" id="SM00278"/>
    </source>
</evidence>
<name>A0A5B8U0V1_9ACTN</name>
<protein>
    <recommendedName>
        <fullName evidence="2">DNA-directed DNA polymerase</fullName>
        <ecNumber evidence="2">2.7.7.7</ecNumber>
    </recommendedName>
</protein>
<proteinExistence type="predicted"/>
<dbReference type="InterPro" id="IPR010996">
    <property type="entry name" value="HHH_MUS81"/>
</dbReference>
<comment type="cofactor">
    <cofactor evidence="1">
        <name>Mg(2+)</name>
        <dbReference type="ChEBI" id="CHEBI:18420"/>
    </cofactor>
</comment>
<keyword evidence="12" id="KW-0378">Hydrolase</keyword>
<keyword evidence="5" id="KW-0548">Nucleotidyltransferase</keyword>
<keyword evidence="7" id="KW-0239">DNA-directed DNA polymerase</keyword>
<keyword evidence="6" id="KW-0235">DNA replication</keyword>
<dbReference type="CDD" id="cd07436">
    <property type="entry name" value="PHP_PolX"/>
    <property type="match status" value="1"/>
</dbReference>
<evidence type="ECO:0000313" key="12">
    <source>
        <dbReference type="EMBL" id="QEC46618.1"/>
    </source>
</evidence>
<dbReference type="SUPFAM" id="SSF158702">
    <property type="entry name" value="Sec63 N-terminal domain-like"/>
    <property type="match status" value="1"/>
</dbReference>
<dbReference type="Gene3D" id="1.10.150.110">
    <property type="entry name" value="DNA polymerase beta, N-terminal domain-like"/>
    <property type="match status" value="1"/>
</dbReference>
<dbReference type="InterPro" id="IPR027421">
    <property type="entry name" value="DNA_pol_lamdba_lyase_dom_sf"/>
</dbReference>
<keyword evidence="12" id="KW-0540">Nuclease</keyword>
<dbReference type="NCBIfam" id="NF006375">
    <property type="entry name" value="PRK08609.1"/>
    <property type="match status" value="1"/>
</dbReference>
<dbReference type="InterPro" id="IPR003141">
    <property type="entry name" value="Pol/His_phosphatase_N"/>
</dbReference>
<dbReference type="InterPro" id="IPR022311">
    <property type="entry name" value="PolX-like"/>
</dbReference>
<evidence type="ECO:0000259" key="11">
    <source>
        <dbReference type="SMART" id="SM00483"/>
    </source>
</evidence>
<dbReference type="InterPro" id="IPR004013">
    <property type="entry name" value="PHP_dom"/>
</dbReference>
<reference evidence="12 13" key="1">
    <citation type="journal article" date="2018" name="J. Microbiol.">
        <title>Baekduia soli gen. nov., sp. nov., a novel bacterium isolated from the soil of Baekdu Mountain and proposal of a novel family name, Baekduiaceae fam. nov.</title>
        <authorList>
            <person name="An D.S."/>
            <person name="Siddiqi M.Z."/>
            <person name="Kim K.H."/>
            <person name="Yu H.S."/>
            <person name="Im W.T."/>
        </authorList>
    </citation>
    <scope>NUCLEOTIDE SEQUENCE [LARGE SCALE GENOMIC DNA]</scope>
    <source>
        <strain evidence="12 13">BR7-21</strain>
    </source>
</reference>
<dbReference type="Pfam" id="PF14520">
    <property type="entry name" value="HHH_5"/>
    <property type="match status" value="1"/>
</dbReference>
<comment type="catalytic activity">
    <reaction evidence="8">
        <text>DNA(n) + a 2'-deoxyribonucleoside 5'-triphosphate = DNA(n+1) + diphosphate</text>
        <dbReference type="Rhea" id="RHEA:22508"/>
        <dbReference type="Rhea" id="RHEA-COMP:17339"/>
        <dbReference type="Rhea" id="RHEA-COMP:17340"/>
        <dbReference type="ChEBI" id="CHEBI:33019"/>
        <dbReference type="ChEBI" id="CHEBI:61560"/>
        <dbReference type="ChEBI" id="CHEBI:173112"/>
        <dbReference type="EC" id="2.7.7.7"/>
    </reaction>
</comment>
<feature type="domain" description="Polymerase/histidinol phosphatase N-terminal" evidence="10">
    <location>
        <begin position="342"/>
        <end position="421"/>
    </location>
</feature>
<dbReference type="Gene3D" id="3.30.460.10">
    <property type="entry name" value="Beta Polymerase, domain 2"/>
    <property type="match status" value="1"/>
</dbReference>
<dbReference type="SMART" id="SM00278">
    <property type="entry name" value="HhH1"/>
    <property type="match status" value="3"/>
</dbReference>
<keyword evidence="12" id="KW-0269">Exonuclease</keyword>
<evidence type="ECO:0000256" key="1">
    <source>
        <dbReference type="ARBA" id="ARBA00001946"/>
    </source>
</evidence>
<dbReference type="InterPro" id="IPR016195">
    <property type="entry name" value="Pol/histidinol_Pase-like"/>
</dbReference>
<feature type="domain" description="Helix-hairpin-helix DNA-binding motif class 1" evidence="9">
    <location>
        <begin position="54"/>
        <end position="73"/>
    </location>
</feature>
<dbReference type="InterPro" id="IPR003583">
    <property type="entry name" value="Hlx-hairpin-Hlx_DNA-bd_motif"/>
</dbReference>
<keyword evidence="4" id="KW-0808">Transferase</keyword>
<accession>A0A5B8U0V1</accession>
<dbReference type="PIRSF" id="PIRSF005047">
    <property type="entry name" value="UCP005047_YshC"/>
    <property type="match status" value="1"/>
</dbReference>
<dbReference type="SMART" id="SM00483">
    <property type="entry name" value="POLXc"/>
    <property type="match status" value="1"/>
</dbReference>
<dbReference type="CDD" id="cd00141">
    <property type="entry name" value="NT_POLXc"/>
    <property type="match status" value="1"/>
</dbReference>
<dbReference type="Pfam" id="PF02811">
    <property type="entry name" value="PHP"/>
    <property type="match status" value="1"/>
</dbReference>
<dbReference type="GO" id="GO:0005829">
    <property type="term" value="C:cytosol"/>
    <property type="evidence" value="ECO:0007669"/>
    <property type="project" value="TreeGrafter"/>
</dbReference>
<dbReference type="InterPro" id="IPR050243">
    <property type="entry name" value="PHP_phosphatase"/>
</dbReference>
<evidence type="ECO:0000256" key="7">
    <source>
        <dbReference type="ARBA" id="ARBA00022932"/>
    </source>
</evidence>
<dbReference type="SMART" id="SM00481">
    <property type="entry name" value="POLIIIAc"/>
    <property type="match status" value="1"/>
</dbReference>
<sequence>MPDPSNAVIAAAFDELGDLYELDGAVIHRVLAYRNAAKAVRDAPTSVSALTREGRVTTVPGIGKTLEEKLRALLETGTIPAAEKLRARFPAGLIEMTRLPGLGPKRARKLFDELGLDSLDALREAAEQQRLRGVKGFGPKFEASVLAAFEAGVAERPAPRLVLHRATELAEAIAEGLRAHPAAVRVELAGGLRRGSDSVKDLDLVAAATDPAALAGALADLDLVESASSAGENAARARTHSGASVDLRVVTPDQFGNLLQHFTGSRQHNVRLRERAVKRGLHVSEYGILDDATGDTLRCATEEEVYARLGLPWIPPELREDRGELDKGFVVPDLIVQDDLKGDLHCHTVASDGRDTAQEMAAGALARGLQYVAITDHSATHGFGNDVSPDALRRQIELVHDLNDRTDGIEVLIGTETNILPDGSPDYDDDLLAQLDWVVGSVHTSFGMSRAEMTRRIVAATEHPWIDCIGHLTGRKIAARAPYDVDVEAVFEAAARTGTMLEINSAPDRRDLNDVHARQAHAAGVRIVINTDAHGVSTQGIARWGVLTARRAGLTAADVANTLPWAQFAPLRKRAAR</sequence>
<dbReference type="GO" id="GO:0008270">
    <property type="term" value="F:zinc ion binding"/>
    <property type="evidence" value="ECO:0007669"/>
    <property type="project" value="TreeGrafter"/>
</dbReference>
<evidence type="ECO:0000259" key="10">
    <source>
        <dbReference type="SMART" id="SM00481"/>
    </source>
</evidence>
<evidence type="ECO:0000256" key="8">
    <source>
        <dbReference type="ARBA" id="ARBA00049244"/>
    </source>
</evidence>
<evidence type="ECO:0000256" key="2">
    <source>
        <dbReference type="ARBA" id="ARBA00012417"/>
    </source>
</evidence>
<dbReference type="InterPro" id="IPR043519">
    <property type="entry name" value="NT_sf"/>
</dbReference>
<dbReference type="GO" id="GO:0003887">
    <property type="term" value="F:DNA-directed DNA polymerase activity"/>
    <property type="evidence" value="ECO:0007669"/>
    <property type="project" value="UniProtKB-KW"/>
</dbReference>
<evidence type="ECO:0000313" key="13">
    <source>
        <dbReference type="Proteomes" id="UP000321805"/>
    </source>
</evidence>
<feature type="domain" description="Helix-hairpin-helix DNA-binding motif class 1" evidence="9">
    <location>
        <begin position="129"/>
        <end position="148"/>
    </location>
</feature>